<dbReference type="SMART" id="SM00181">
    <property type="entry name" value="EGF"/>
    <property type="match status" value="1"/>
</dbReference>
<dbReference type="InterPro" id="IPR051022">
    <property type="entry name" value="Notch_Cell-Fate_Det"/>
</dbReference>
<dbReference type="PANTHER" id="PTHR24049">
    <property type="entry name" value="CRUMBS FAMILY MEMBER"/>
    <property type="match status" value="1"/>
</dbReference>
<dbReference type="InterPro" id="IPR000742">
    <property type="entry name" value="EGF"/>
</dbReference>
<evidence type="ECO:0000256" key="5">
    <source>
        <dbReference type="PROSITE-ProRule" id="PRU00076"/>
    </source>
</evidence>
<dbReference type="EMBL" id="OA882056">
    <property type="protein sequence ID" value="CAD7272319.1"/>
    <property type="molecule type" value="Genomic_DNA"/>
</dbReference>
<dbReference type="SUPFAM" id="SSF57196">
    <property type="entry name" value="EGF/Laminin"/>
    <property type="match status" value="1"/>
</dbReference>
<dbReference type="Pfam" id="PF00008">
    <property type="entry name" value="EGF"/>
    <property type="match status" value="1"/>
</dbReference>
<evidence type="ECO:0000313" key="9">
    <source>
        <dbReference type="Proteomes" id="UP000678499"/>
    </source>
</evidence>
<dbReference type="PANTHER" id="PTHR24049:SF22">
    <property type="entry name" value="DROSOPHILA CRUMBS HOMOLOG"/>
    <property type="match status" value="1"/>
</dbReference>
<keyword evidence="2" id="KW-0732">Signal</keyword>
<gene>
    <name evidence="8" type="ORF">NMOB1V02_LOCUS261</name>
</gene>
<feature type="domain" description="EGF-like" evidence="7">
    <location>
        <begin position="86"/>
        <end position="124"/>
    </location>
</feature>
<keyword evidence="9" id="KW-1185">Reference proteome</keyword>
<dbReference type="GO" id="GO:0005509">
    <property type="term" value="F:calcium ion binding"/>
    <property type="evidence" value="ECO:0007669"/>
    <property type="project" value="InterPro"/>
</dbReference>
<dbReference type="GO" id="GO:0005886">
    <property type="term" value="C:plasma membrane"/>
    <property type="evidence" value="ECO:0007669"/>
    <property type="project" value="TreeGrafter"/>
</dbReference>
<name>A0A7R9G7V6_9CRUS</name>
<dbReference type="FunFam" id="2.10.25.10:FF:000064">
    <property type="entry name" value="Delta-like protein"/>
    <property type="match status" value="1"/>
</dbReference>
<dbReference type="OrthoDB" id="283575at2759"/>
<dbReference type="GO" id="GO:0032991">
    <property type="term" value="C:protein-containing complex"/>
    <property type="evidence" value="ECO:0007669"/>
    <property type="project" value="TreeGrafter"/>
</dbReference>
<keyword evidence="4 5" id="KW-1015">Disulfide bond</keyword>
<dbReference type="SMART" id="SM00179">
    <property type="entry name" value="EGF_CA"/>
    <property type="match status" value="1"/>
</dbReference>
<dbReference type="Proteomes" id="UP000678499">
    <property type="component" value="Unassembled WGS sequence"/>
</dbReference>
<accession>A0A7R9G7V6</accession>
<evidence type="ECO:0000256" key="1">
    <source>
        <dbReference type="ARBA" id="ARBA00022536"/>
    </source>
</evidence>
<dbReference type="PROSITE" id="PS00022">
    <property type="entry name" value="EGF_1"/>
    <property type="match status" value="1"/>
</dbReference>
<dbReference type="GO" id="GO:0045197">
    <property type="term" value="P:establishment or maintenance of epithelial cell apical/basal polarity"/>
    <property type="evidence" value="ECO:0007669"/>
    <property type="project" value="TreeGrafter"/>
</dbReference>
<keyword evidence="3" id="KW-0677">Repeat</keyword>
<dbReference type="GO" id="GO:0007157">
    <property type="term" value="P:heterophilic cell-cell adhesion via plasma membrane cell adhesion molecules"/>
    <property type="evidence" value="ECO:0007669"/>
    <property type="project" value="TreeGrafter"/>
</dbReference>
<dbReference type="AlphaFoldDB" id="A0A7R9G7V6"/>
<comment type="caution">
    <text evidence="5">Lacks conserved residue(s) required for the propagation of feature annotation.</text>
</comment>
<dbReference type="CDD" id="cd00054">
    <property type="entry name" value="EGF_CA"/>
    <property type="match status" value="1"/>
</dbReference>
<evidence type="ECO:0000256" key="6">
    <source>
        <dbReference type="SAM" id="MobiDB-lite"/>
    </source>
</evidence>
<dbReference type="Gene3D" id="2.10.25.10">
    <property type="entry name" value="Laminin"/>
    <property type="match status" value="1"/>
</dbReference>
<feature type="compositionally biased region" description="Polar residues" evidence="6">
    <location>
        <begin position="211"/>
        <end position="224"/>
    </location>
</feature>
<evidence type="ECO:0000256" key="4">
    <source>
        <dbReference type="ARBA" id="ARBA00023157"/>
    </source>
</evidence>
<proteinExistence type="predicted"/>
<organism evidence="8">
    <name type="scientific">Notodromas monacha</name>
    <dbReference type="NCBI Taxonomy" id="399045"/>
    <lineage>
        <taxon>Eukaryota</taxon>
        <taxon>Metazoa</taxon>
        <taxon>Ecdysozoa</taxon>
        <taxon>Arthropoda</taxon>
        <taxon>Crustacea</taxon>
        <taxon>Oligostraca</taxon>
        <taxon>Ostracoda</taxon>
        <taxon>Podocopa</taxon>
        <taxon>Podocopida</taxon>
        <taxon>Cypridocopina</taxon>
        <taxon>Cypridoidea</taxon>
        <taxon>Cyprididae</taxon>
        <taxon>Notodromas</taxon>
    </lineage>
</organism>
<evidence type="ECO:0000256" key="2">
    <source>
        <dbReference type="ARBA" id="ARBA00022729"/>
    </source>
</evidence>
<feature type="disulfide bond" evidence="5">
    <location>
        <begin position="114"/>
        <end position="123"/>
    </location>
</feature>
<evidence type="ECO:0000259" key="7">
    <source>
        <dbReference type="PROSITE" id="PS50026"/>
    </source>
</evidence>
<feature type="region of interest" description="Disordered" evidence="6">
    <location>
        <begin position="206"/>
        <end position="234"/>
    </location>
</feature>
<protein>
    <recommendedName>
        <fullName evidence="7">EGF-like domain-containing protein</fullName>
    </recommendedName>
</protein>
<evidence type="ECO:0000313" key="8">
    <source>
        <dbReference type="EMBL" id="CAD7272319.1"/>
    </source>
</evidence>
<reference evidence="8" key="1">
    <citation type="submission" date="2020-11" db="EMBL/GenBank/DDBJ databases">
        <authorList>
            <person name="Tran Van P."/>
        </authorList>
    </citation>
    <scope>NUCLEOTIDE SEQUENCE</scope>
</reference>
<evidence type="ECO:0000256" key="3">
    <source>
        <dbReference type="ARBA" id="ARBA00022737"/>
    </source>
</evidence>
<dbReference type="EMBL" id="CAJPEX010000019">
    <property type="protein sequence ID" value="CAG0912471.1"/>
    <property type="molecule type" value="Genomic_DNA"/>
</dbReference>
<dbReference type="InterPro" id="IPR001881">
    <property type="entry name" value="EGF-like_Ca-bd_dom"/>
</dbReference>
<keyword evidence="1 5" id="KW-0245">EGF-like domain</keyword>
<sequence>MPLYDVLSGIANPICGSDSRLRMGIRGLLRPRHPRSVRDNSTVFPSFGSGQVPSRCTDGLGASVDIIVPYSLLLSPRRLCLLHFPDLNYCTNHSPCRNGGTCFNTGQGSYTCTCPDNFTGKDCEVELDHCSNKPCFNGGTCLIQCIQPRRKPGVRLHLSSGEGNQIVTEENGARRRQMTTQVRVPKGYESGFVSVASWSPEKGNRAVRNWSRGTGAQRSATSAETMAARTHSWY</sequence>
<dbReference type="PROSITE" id="PS50026">
    <property type="entry name" value="EGF_3"/>
    <property type="match status" value="1"/>
</dbReference>